<name>Q6Z266_ORYSJ</name>
<gene>
    <name evidence="1" type="primary">OSJNBa0091C18.14</name>
</gene>
<evidence type="ECO:0000313" key="2">
    <source>
        <dbReference type="Proteomes" id="UP000000763"/>
    </source>
</evidence>
<accession>Q6Z266</accession>
<protein>
    <submittedName>
        <fullName evidence="1">Uncharacterized protein</fullName>
    </submittedName>
</protein>
<evidence type="ECO:0000313" key="1">
    <source>
        <dbReference type="EMBL" id="BAD03528.1"/>
    </source>
</evidence>
<reference evidence="2" key="2">
    <citation type="journal article" date="2008" name="Nucleic Acids Res.">
        <title>The rice annotation project database (RAP-DB): 2008 update.</title>
        <authorList>
            <consortium name="The rice annotation project (RAP)"/>
        </authorList>
    </citation>
    <scope>GENOME REANNOTATION</scope>
    <source>
        <strain evidence="2">cv. Nipponbare</strain>
    </source>
</reference>
<dbReference type="EMBL" id="AP005389">
    <property type="protein sequence ID" value="BAD03528.1"/>
    <property type="molecule type" value="Genomic_DNA"/>
</dbReference>
<organism evidence="1 2">
    <name type="scientific">Oryza sativa subsp. japonica</name>
    <name type="common">Rice</name>
    <dbReference type="NCBI Taxonomy" id="39947"/>
    <lineage>
        <taxon>Eukaryota</taxon>
        <taxon>Viridiplantae</taxon>
        <taxon>Streptophyta</taxon>
        <taxon>Embryophyta</taxon>
        <taxon>Tracheophyta</taxon>
        <taxon>Spermatophyta</taxon>
        <taxon>Magnoliopsida</taxon>
        <taxon>Liliopsida</taxon>
        <taxon>Poales</taxon>
        <taxon>Poaceae</taxon>
        <taxon>BOP clade</taxon>
        <taxon>Oryzoideae</taxon>
        <taxon>Oryzeae</taxon>
        <taxon>Oryzinae</taxon>
        <taxon>Oryza</taxon>
        <taxon>Oryza sativa</taxon>
    </lineage>
</organism>
<dbReference type="AlphaFoldDB" id="Q6Z266"/>
<sequence length="50" mass="5886">MALSVNMRGWDPSLLVTRYEQTTTSYNCSETFDGKIPPSSWYRFMQRVPH</sequence>
<proteinExistence type="predicted"/>
<reference evidence="2" key="1">
    <citation type="journal article" date="2005" name="Nature">
        <title>The map-based sequence of the rice genome.</title>
        <authorList>
            <consortium name="International rice genome sequencing project (IRGSP)"/>
            <person name="Matsumoto T."/>
            <person name="Wu J."/>
            <person name="Kanamori H."/>
            <person name="Katayose Y."/>
            <person name="Fujisawa M."/>
            <person name="Namiki N."/>
            <person name="Mizuno H."/>
            <person name="Yamamoto K."/>
            <person name="Antonio B.A."/>
            <person name="Baba T."/>
            <person name="Sakata K."/>
            <person name="Nagamura Y."/>
            <person name="Aoki H."/>
            <person name="Arikawa K."/>
            <person name="Arita K."/>
            <person name="Bito T."/>
            <person name="Chiden Y."/>
            <person name="Fujitsuka N."/>
            <person name="Fukunaka R."/>
            <person name="Hamada M."/>
            <person name="Harada C."/>
            <person name="Hayashi A."/>
            <person name="Hijishita S."/>
            <person name="Honda M."/>
            <person name="Hosokawa S."/>
            <person name="Ichikawa Y."/>
            <person name="Idonuma A."/>
            <person name="Iijima M."/>
            <person name="Ikeda M."/>
            <person name="Ikeno M."/>
            <person name="Ito K."/>
            <person name="Ito S."/>
            <person name="Ito T."/>
            <person name="Ito Y."/>
            <person name="Ito Y."/>
            <person name="Iwabuchi A."/>
            <person name="Kamiya K."/>
            <person name="Karasawa W."/>
            <person name="Kurita K."/>
            <person name="Katagiri S."/>
            <person name="Kikuta A."/>
            <person name="Kobayashi H."/>
            <person name="Kobayashi N."/>
            <person name="Machita K."/>
            <person name="Maehara T."/>
            <person name="Masukawa M."/>
            <person name="Mizubayashi T."/>
            <person name="Mukai Y."/>
            <person name="Nagasaki H."/>
            <person name="Nagata Y."/>
            <person name="Naito S."/>
            <person name="Nakashima M."/>
            <person name="Nakama Y."/>
            <person name="Nakamichi Y."/>
            <person name="Nakamura M."/>
            <person name="Meguro A."/>
            <person name="Negishi M."/>
            <person name="Ohta I."/>
            <person name="Ohta T."/>
            <person name="Okamoto M."/>
            <person name="Ono N."/>
            <person name="Saji S."/>
            <person name="Sakaguchi M."/>
            <person name="Sakai K."/>
            <person name="Shibata M."/>
            <person name="Shimokawa T."/>
            <person name="Song J."/>
            <person name="Takazaki Y."/>
            <person name="Terasawa K."/>
            <person name="Tsugane M."/>
            <person name="Tsuji K."/>
            <person name="Ueda S."/>
            <person name="Waki K."/>
            <person name="Yamagata H."/>
            <person name="Yamamoto M."/>
            <person name="Yamamoto S."/>
            <person name="Yamane H."/>
            <person name="Yoshiki S."/>
            <person name="Yoshihara R."/>
            <person name="Yukawa K."/>
            <person name="Zhong H."/>
            <person name="Yano M."/>
            <person name="Yuan Q."/>
            <person name="Ouyang S."/>
            <person name="Liu J."/>
            <person name="Jones K.M."/>
            <person name="Gansberger K."/>
            <person name="Moffat K."/>
            <person name="Hill J."/>
            <person name="Bera J."/>
            <person name="Fadrosh D."/>
            <person name="Jin S."/>
            <person name="Johri S."/>
            <person name="Kim M."/>
            <person name="Overton L."/>
            <person name="Reardon M."/>
            <person name="Tsitrin T."/>
            <person name="Vuong H."/>
            <person name="Weaver B."/>
            <person name="Ciecko A."/>
            <person name="Tallon L."/>
            <person name="Jackson J."/>
            <person name="Pai G."/>
            <person name="Aken S.V."/>
            <person name="Utterback T."/>
            <person name="Reidmuller S."/>
            <person name="Feldblyum T."/>
            <person name="Hsiao J."/>
            <person name="Zismann V."/>
            <person name="Iobst S."/>
            <person name="de Vazeille A.R."/>
            <person name="Buell C.R."/>
            <person name="Ying K."/>
            <person name="Li Y."/>
            <person name="Lu T."/>
            <person name="Huang Y."/>
            <person name="Zhao Q."/>
            <person name="Feng Q."/>
            <person name="Zhang L."/>
            <person name="Zhu J."/>
            <person name="Weng Q."/>
            <person name="Mu J."/>
            <person name="Lu Y."/>
            <person name="Fan D."/>
            <person name="Liu Y."/>
            <person name="Guan J."/>
            <person name="Zhang Y."/>
            <person name="Yu S."/>
            <person name="Liu X."/>
            <person name="Zhang Y."/>
            <person name="Hong G."/>
            <person name="Han B."/>
            <person name="Choisne N."/>
            <person name="Demange N."/>
            <person name="Orjeda G."/>
            <person name="Samain S."/>
            <person name="Cattolico L."/>
            <person name="Pelletier E."/>
            <person name="Couloux A."/>
            <person name="Segurens B."/>
            <person name="Wincker P."/>
            <person name="D'Hont A."/>
            <person name="Scarpelli C."/>
            <person name="Weissenbach J."/>
            <person name="Salanoubat M."/>
            <person name="Quetier F."/>
            <person name="Yu Y."/>
            <person name="Kim H.R."/>
            <person name="Rambo T."/>
            <person name="Currie J."/>
            <person name="Collura K."/>
            <person name="Luo M."/>
            <person name="Yang T."/>
            <person name="Ammiraju J.S.S."/>
            <person name="Engler F."/>
            <person name="Soderlund C."/>
            <person name="Wing R.A."/>
            <person name="Palmer L.E."/>
            <person name="de la Bastide M."/>
            <person name="Spiegel L."/>
            <person name="Nascimento L."/>
            <person name="Zutavern T."/>
            <person name="O'Shaughnessy A."/>
            <person name="Dike S."/>
            <person name="Dedhia N."/>
            <person name="Preston R."/>
            <person name="Balija V."/>
            <person name="McCombie W.R."/>
            <person name="Chow T."/>
            <person name="Chen H."/>
            <person name="Chung M."/>
            <person name="Chen C."/>
            <person name="Shaw J."/>
            <person name="Wu H."/>
            <person name="Hsiao K."/>
            <person name="Chao Y."/>
            <person name="Chu M."/>
            <person name="Cheng C."/>
            <person name="Hour A."/>
            <person name="Lee P."/>
            <person name="Lin S."/>
            <person name="Lin Y."/>
            <person name="Liou J."/>
            <person name="Liu S."/>
            <person name="Hsing Y."/>
            <person name="Raghuvanshi S."/>
            <person name="Mohanty A."/>
            <person name="Bharti A.K."/>
            <person name="Gaur A."/>
            <person name="Gupta V."/>
            <person name="Kumar D."/>
            <person name="Ravi V."/>
            <person name="Vij S."/>
            <person name="Kapur A."/>
            <person name="Khurana P."/>
            <person name="Khurana P."/>
            <person name="Khurana J.P."/>
            <person name="Tyagi A.K."/>
            <person name="Gaikwad K."/>
            <person name="Singh A."/>
            <person name="Dalal V."/>
            <person name="Srivastava S."/>
            <person name="Dixit A."/>
            <person name="Pal A.K."/>
            <person name="Ghazi I.A."/>
            <person name="Yadav M."/>
            <person name="Pandit A."/>
            <person name="Bhargava A."/>
            <person name="Sureshbabu K."/>
            <person name="Batra K."/>
            <person name="Sharma T.R."/>
            <person name="Mohapatra T."/>
            <person name="Singh N.K."/>
            <person name="Messing J."/>
            <person name="Nelson A.B."/>
            <person name="Fuks G."/>
            <person name="Kavchok S."/>
            <person name="Keizer G."/>
            <person name="Linton E."/>
            <person name="Llaca V."/>
            <person name="Song R."/>
            <person name="Tanyolac B."/>
            <person name="Young S."/>
            <person name="Ho-Il K."/>
            <person name="Hahn J.H."/>
            <person name="Sangsakoo G."/>
            <person name="Vanavichit A."/>
            <person name="de Mattos Luiz.A.T."/>
            <person name="Zimmer P.D."/>
            <person name="Malone G."/>
            <person name="Dellagostin O."/>
            <person name="de Oliveira A.C."/>
            <person name="Bevan M."/>
            <person name="Bancroft I."/>
            <person name="Minx P."/>
            <person name="Cordum H."/>
            <person name="Wilson R."/>
            <person name="Cheng Z."/>
            <person name="Jin W."/>
            <person name="Jiang J."/>
            <person name="Leong S.A."/>
            <person name="Iwama H."/>
            <person name="Gojobori T."/>
            <person name="Itoh T."/>
            <person name="Niimura Y."/>
            <person name="Fujii Y."/>
            <person name="Habara T."/>
            <person name="Sakai H."/>
            <person name="Sato Y."/>
            <person name="Wilson G."/>
            <person name="Kumar K."/>
            <person name="McCouch S."/>
            <person name="Juretic N."/>
            <person name="Hoen D."/>
            <person name="Wright S."/>
            <person name="Bruskiewich R."/>
            <person name="Bureau T."/>
            <person name="Miyao A."/>
            <person name="Hirochika H."/>
            <person name="Nishikawa T."/>
            <person name="Kadowaki K."/>
            <person name="Sugiura M."/>
            <person name="Burr B."/>
            <person name="Sasaki T."/>
        </authorList>
    </citation>
    <scope>NUCLEOTIDE SEQUENCE [LARGE SCALE GENOMIC DNA]</scope>
    <source>
        <strain evidence="2">cv. Nipponbare</strain>
    </source>
</reference>
<dbReference type="Proteomes" id="UP000000763">
    <property type="component" value="Chromosome 8"/>
</dbReference>